<organism evidence="2 3">
    <name type="scientific">Mucilaginibacter ginsenosidivorans</name>
    <dbReference type="NCBI Taxonomy" id="398053"/>
    <lineage>
        <taxon>Bacteria</taxon>
        <taxon>Pseudomonadati</taxon>
        <taxon>Bacteroidota</taxon>
        <taxon>Sphingobacteriia</taxon>
        <taxon>Sphingobacteriales</taxon>
        <taxon>Sphingobacteriaceae</taxon>
        <taxon>Mucilaginibacter</taxon>
    </lineage>
</organism>
<reference evidence="2 3" key="1">
    <citation type="journal article" date="2017" name="Curr. Microbiol.">
        <title>Mucilaginibacter ginsenosidivorans sp. nov., Isolated from Soil of Ginseng Field.</title>
        <authorList>
            <person name="Kim M.M."/>
            <person name="Siddiqi M.Z."/>
            <person name="Im W.T."/>
        </authorList>
    </citation>
    <scope>NUCLEOTIDE SEQUENCE [LARGE SCALE GENOMIC DNA]</scope>
    <source>
        <strain evidence="2 3">Gsoil 3017</strain>
    </source>
</reference>
<evidence type="ECO:0000313" key="3">
    <source>
        <dbReference type="Proteomes" id="UP000321479"/>
    </source>
</evidence>
<proteinExistence type="predicted"/>
<dbReference type="AlphaFoldDB" id="A0A5B8UUL8"/>
<feature type="compositionally biased region" description="Basic and acidic residues" evidence="1">
    <location>
        <begin position="288"/>
        <end position="304"/>
    </location>
</feature>
<dbReference type="KEGG" id="mgin:FRZ54_07645"/>
<feature type="compositionally biased region" description="Polar residues" evidence="1">
    <location>
        <begin position="276"/>
        <end position="286"/>
    </location>
</feature>
<accession>A0A5B8UUL8</accession>
<evidence type="ECO:0000256" key="1">
    <source>
        <dbReference type="SAM" id="MobiDB-lite"/>
    </source>
</evidence>
<name>A0A5B8UUL8_9SPHI</name>
<gene>
    <name evidence="2" type="ORF">FRZ54_07645</name>
</gene>
<evidence type="ECO:0000313" key="2">
    <source>
        <dbReference type="EMBL" id="QEC62465.1"/>
    </source>
</evidence>
<feature type="region of interest" description="Disordered" evidence="1">
    <location>
        <begin position="257"/>
        <end position="312"/>
    </location>
</feature>
<dbReference type="Proteomes" id="UP000321479">
    <property type="component" value="Chromosome"/>
</dbReference>
<sequence>MNQSSYEYNKTTLQNLGFGTDIAEQLQTKMDQNLAEFTLNHVRKFGKDEVHSLLHFSKGDDTDKDMTFFNRFDATLKQQGKEDLTQSFFVGKKYNYTLQERYNMMDGRMVYREQPVMAQSDSGTGKKMVPTGETYWAWRGLDFKSADPYGNFLPKVVRWNDHAKELDKYPILGIEENYMKQRLVAQLQKGNRPEVTLQKDGQEVKATMTLNAPMLRLDFHDENGQKLDVKKVFRQSLQQGQQNNKTPQEVQRAAIAKAAAEKEQNQGQQQGHPGRTEQTNSQQLMQRESAEQKAATERRQEQGPRRKHGVHV</sequence>
<dbReference type="RefSeq" id="WP_147031042.1">
    <property type="nucleotide sequence ID" value="NZ_CP042436.1"/>
</dbReference>
<dbReference type="EMBL" id="CP042436">
    <property type="protein sequence ID" value="QEC62465.1"/>
    <property type="molecule type" value="Genomic_DNA"/>
</dbReference>
<keyword evidence="3" id="KW-1185">Reference proteome</keyword>
<dbReference type="OrthoDB" id="6372253at2"/>
<protein>
    <submittedName>
        <fullName evidence="2">Uncharacterized protein</fullName>
    </submittedName>
</protein>